<comment type="caution">
    <text evidence="1">The sequence shown here is derived from an EMBL/GenBank/DDBJ whole genome shotgun (WGS) entry which is preliminary data.</text>
</comment>
<keyword evidence="2" id="KW-1185">Reference proteome</keyword>
<dbReference type="AlphaFoldDB" id="A0A699YXQ5"/>
<organism evidence="1 2">
    <name type="scientific">Haematococcus lacustris</name>
    <name type="common">Green alga</name>
    <name type="synonym">Haematococcus pluvialis</name>
    <dbReference type="NCBI Taxonomy" id="44745"/>
    <lineage>
        <taxon>Eukaryota</taxon>
        <taxon>Viridiplantae</taxon>
        <taxon>Chlorophyta</taxon>
        <taxon>core chlorophytes</taxon>
        <taxon>Chlorophyceae</taxon>
        <taxon>CS clade</taxon>
        <taxon>Chlamydomonadales</taxon>
        <taxon>Haematococcaceae</taxon>
        <taxon>Haematococcus</taxon>
    </lineage>
</organism>
<dbReference type="EMBL" id="BLLF01000720">
    <property type="protein sequence ID" value="GFH14391.1"/>
    <property type="molecule type" value="Genomic_DNA"/>
</dbReference>
<reference evidence="1 2" key="1">
    <citation type="submission" date="2020-02" db="EMBL/GenBank/DDBJ databases">
        <title>Draft genome sequence of Haematococcus lacustris strain NIES-144.</title>
        <authorList>
            <person name="Morimoto D."/>
            <person name="Nakagawa S."/>
            <person name="Yoshida T."/>
            <person name="Sawayama S."/>
        </authorList>
    </citation>
    <scope>NUCLEOTIDE SEQUENCE [LARGE SCALE GENOMIC DNA]</scope>
    <source>
        <strain evidence="1 2">NIES-144</strain>
    </source>
</reference>
<accession>A0A699YXQ5</accession>
<dbReference type="Proteomes" id="UP000485058">
    <property type="component" value="Unassembled WGS sequence"/>
</dbReference>
<gene>
    <name evidence="1" type="ORF">HaLaN_10435</name>
</gene>
<proteinExistence type="predicted"/>
<evidence type="ECO:0000313" key="2">
    <source>
        <dbReference type="Proteomes" id="UP000485058"/>
    </source>
</evidence>
<sequence>MPLVATTGPAQTEALVRDKGAALGTTGSGWAWHSCRVGGRQSYYMRESDIPNEVRSCKLITTKATMTAIAPVFPLRLRCAVMSWCTPDALAPLQTLSMLFLACSTHHYEPTAQVAATPSSREE</sequence>
<name>A0A699YXQ5_HAELA</name>
<protein>
    <submittedName>
        <fullName evidence="1">Uncharacterized protein</fullName>
    </submittedName>
</protein>
<evidence type="ECO:0000313" key="1">
    <source>
        <dbReference type="EMBL" id="GFH14391.1"/>
    </source>
</evidence>